<dbReference type="SMART" id="SM00409">
    <property type="entry name" value="IG"/>
    <property type="match status" value="4"/>
</dbReference>
<keyword evidence="14" id="KW-0325">Glycoprotein</keyword>
<feature type="chain" id="PRO_5041669872" description="Platelet endothelial cell adhesion molecule" evidence="19">
    <location>
        <begin position="25"/>
        <end position="741"/>
    </location>
</feature>
<dbReference type="SMART" id="SM00408">
    <property type="entry name" value="IGc2"/>
    <property type="match status" value="1"/>
</dbReference>
<evidence type="ECO:0000256" key="9">
    <source>
        <dbReference type="ARBA" id="ARBA00022889"/>
    </source>
</evidence>
<feature type="signal peptide" evidence="19">
    <location>
        <begin position="1"/>
        <end position="24"/>
    </location>
</feature>
<evidence type="ECO:0000256" key="14">
    <source>
        <dbReference type="ARBA" id="ARBA00023180"/>
    </source>
</evidence>
<evidence type="ECO:0000256" key="3">
    <source>
        <dbReference type="ARBA" id="ARBA00004285"/>
    </source>
</evidence>
<dbReference type="SUPFAM" id="SSF48726">
    <property type="entry name" value="Immunoglobulin"/>
    <property type="match status" value="4"/>
</dbReference>
<dbReference type="Gene3D" id="2.60.40.10">
    <property type="entry name" value="Immunoglobulins"/>
    <property type="match status" value="4"/>
</dbReference>
<keyword evidence="22" id="KW-1185">Reference proteome</keyword>
<keyword evidence="5" id="KW-0597">Phosphoprotein</keyword>
<dbReference type="PROSITE" id="PS50835">
    <property type="entry name" value="IG_LIKE"/>
    <property type="match status" value="4"/>
</dbReference>
<dbReference type="CDD" id="cd00096">
    <property type="entry name" value="Ig"/>
    <property type="match status" value="1"/>
</dbReference>
<accession>A0AA88M2S6</accession>
<name>A0AA88M2S6_TACVA</name>
<dbReference type="AlphaFoldDB" id="A0AA88M2S6"/>
<evidence type="ECO:0000256" key="8">
    <source>
        <dbReference type="ARBA" id="ARBA00022737"/>
    </source>
</evidence>
<evidence type="ECO:0000256" key="15">
    <source>
        <dbReference type="ARBA" id="ARBA00023319"/>
    </source>
</evidence>
<evidence type="ECO:0000313" key="21">
    <source>
        <dbReference type="EMBL" id="KAK2829296.1"/>
    </source>
</evidence>
<organism evidence="21 22">
    <name type="scientific">Tachysurus vachellii</name>
    <name type="common">Darkbarbel catfish</name>
    <name type="synonym">Pelteobagrus vachellii</name>
    <dbReference type="NCBI Taxonomy" id="175792"/>
    <lineage>
        <taxon>Eukaryota</taxon>
        <taxon>Metazoa</taxon>
        <taxon>Chordata</taxon>
        <taxon>Craniata</taxon>
        <taxon>Vertebrata</taxon>
        <taxon>Euteleostomi</taxon>
        <taxon>Actinopterygii</taxon>
        <taxon>Neopterygii</taxon>
        <taxon>Teleostei</taxon>
        <taxon>Ostariophysi</taxon>
        <taxon>Siluriformes</taxon>
        <taxon>Bagridae</taxon>
        <taxon>Tachysurus</taxon>
    </lineage>
</organism>
<evidence type="ECO:0000313" key="22">
    <source>
        <dbReference type="Proteomes" id="UP001187315"/>
    </source>
</evidence>
<keyword evidence="4" id="KW-1003">Cell membrane</keyword>
<evidence type="ECO:0000256" key="11">
    <source>
        <dbReference type="ARBA" id="ARBA00022989"/>
    </source>
</evidence>
<keyword evidence="6 18" id="KW-0812">Transmembrane</keyword>
<dbReference type="InterPro" id="IPR013783">
    <property type="entry name" value="Ig-like_fold"/>
</dbReference>
<dbReference type="EMBL" id="JAVHJS010000018">
    <property type="protein sequence ID" value="KAK2829296.1"/>
    <property type="molecule type" value="Genomic_DNA"/>
</dbReference>
<keyword evidence="15" id="KW-0393">Immunoglobulin domain</keyword>
<keyword evidence="8" id="KW-0677">Repeat</keyword>
<gene>
    <name evidence="21" type="ORF">Q7C36_017286</name>
</gene>
<keyword evidence="7 19" id="KW-0732">Signal</keyword>
<evidence type="ECO:0000256" key="12">
    <source>
        <dbReference type="ARBA" id="ARBA00023136"/>
    </source>
</evidence>
<reference evidence="21" key="1">
    <citation type="submission" date="2023-08" db="EMBL/GenBank/DDBJ databases">
        <title>Pelteobagrus vachellii genome.</title>
        <authorList>
            <person name="Liu H."/>
        </authorList>
    </citation>
    <scope>NUCLEOTIDE SEQUENCE</scope>
    <source>
        <strain evidence="21">PRFRI_2022a</strain>
        <tissue evidence="21">Muscle</tissue>
    </source>
</reference>
<evidence type="ECO:0000256" key="6">
    <source>
        <dbReference type="ARBA" id="ARBA00022692"/>
    </source>
</evidence>
<evidence type="ECO:0000256" key="7">
    <source>
        <dbReference type="ARBA" id="ARBA00022729"/>
    </source>
</evidence>
<evidence type="ECO:0000256" key="16">
    <source>
        <dbReference type="ARBA" id="ARBA00049765"/>
    </source>
</evidence>
<feature type="compositionally biased region" description="Basic and acidic residues" evidence="17">
    <location>
        <begin position="679"/>
        <end position="691"/>
    </location>
</feature>
<dbReference type="GO" id="GO:0006955">
    <property type="term" value="P:immune response"/>
    <property type="evidence" value="ECO:0007669"/>
    <property type="project" value="TreeGrafter"/>
</dbReference>
<evidence type="ECO:0000256" key="13">
    <source>
        <dbReference type="ARBA" id="ARBA00023157"/>
    </source>
</evidence>
<feature type="domain" description="Ig-like" evidence="20">
    <location>
        <begin position="1"/>
        <end position="123"/>
    </location>
</feature>
<evidence type="ECO:0000259" key="20">
    <source>
        <dbReference type="PROSITE" id="PS50835"/>
    </source>
</evidence>
<dbReference type="GO" id="GO:0070161">
    <property type="term" value="C:anchoring junction"/>
    <property type="evidence" value="ECO:0007669"/>
    <property type="project" value="UniProtKB-SubCell"/>
</dbReference>
<feature type="region of interest" description="Disordered" evidence="17">
    <location>
        <begin position="654"/>
        <end position="714"/>
    </location>
</feature>
<dbReference type="InterPro" id="IPR036179">
    <property type="entry name" value="Ig-like_dom_sf"/>
</dbReference>
<dbReference type="Pfam" id="PF13927">
    <property type="entry name" value="Ig_3"/>
    <property type="match status" value="1"/>
</dbReference>
<dbReference type="GO" id="GO:0009897">
    <property type="term" value="C:external side of plasma membrane"/>
    <property type="evidence" value="ECO:0007669"/>
    <property type="project" value="TreeGrafter"/>
</dbReference>
<dbReference type="GO" id="GO:0045121">
    <property type="term" value="C:membrane raft"/>
    <property type="evidence" value="ECO:0007669"/>
    <property type="project" value="UniProtKB-SubCell"/>
</dbReference>
<evidence type="ECO:0000256" key="18">
    <source>
        <dbReference type="SAM" id="Phobius"/>
    </source>
</evidence>
<feature type="domain" description="Ig-like" evidence="20">
    <location>
        <begin position="312"/>
        <end position="390"/>
    </location>
</feature>
<dbReference type="InterPro" id="IPR007110">
    <property type="entry name" value="Ig-like_dom"/>
</dbReference>
<dbReference type="InterPro" id="IPR050488">
    <property type="entry name" value="Ig_Fc_receptor"/>
</dbReference>
<dbReference type="Pfam" id="PF13895">
    <property type="entry name" value="Ig_2"/>
    <property type="match status" value="2"/>
</dbReference>
<evidence type="ECO:0000256" key="17">
    <source>
        <dbReference type="SAM" id="MobiDB-lite"/>
    </source>
</evidence>
<dbReference type="InterPro" id="IPR003598">
    <property type="entry name" value="Ig_sub2"/>
</dbReference>
<evidence type="ECO:0000256" key="5">
    <source>
        <dbReference type="ARBA" id="ARBA00022553"/>
    </source>
</evidence>
<feature type="transmembrane region" description="Helical" evidence="18">
    <location>
        <begin position="590"/>
        <end position="611"/>
    </location>
</feature>
<dbReference type="GO" id="GO:0004888">
    <property type="term" value="F:transmembrane signaling receptor activity"/>
    <property type="evidence" value="ECO:0007669"/>
    <property type="project" value="TreeGrafter"/>
</dbReference>
<evidence type="ECO:0000256" key="10">
    <source>
        <dbReference type="ARBA" id="ARBA00022949"/>
    </source>
</evidence>
<comment type="caution">
    <text evidence="21">The sequence shown here is derived from an EMBL/GenBank/DDBJ whole genome shotgun (WGS) entry which is preliminary data.</text>
</comment>
<dbReference type="GO" id="GO:0007166">
    <property type="term" value="P:cell surface receptor signaling pathway"/>
    <property type="evidence" value="ECO:0007669"/>
    <property type="project" value="TreeGrafter"/>
</dbReference>
<keyword evidence="13" id="KW-1015">Disulfide bond</keyword>
<dbReference type="PANTHER" id="PTHR11481">
    <property type="entry name" value="IMMUNOGLOBULIN FC RECEPTOR"/>
    <property type="match status" value="1"/>
</dbReference>
<keyword evidence="12 18" id="KW-0472">Membrane</keyword>
<protein>
    <recommendedName>
        <fullName evidence="16">Platelet endothelial cell adhesion molecule</fullName>
    </recommendedName>
</protein>
<keyword evidence="9" id="KW-0130">Cell adhesion</keyword>
<keyword evidence="10" id="KW-0965">Cell junction</keyword>
<evidence type="ECO:0000256" key="2">
    <source>
        <dbReference type="ARBA" id="ARBA00004282"/>
    </source>
</evidence>
<feature type="domain" description="Ig-like" evidence="20">
    <location>
        <begin position="493"/>
        <end position="579"/>
    </location>
</feature>
<proteinExistence type="predicted"/>
<dbReference type="InterPro" id="IPR003599">
    <property type="entry name" value="Ig_sub"/>
</dbReference>
<dbReference type="PANTHER" id="PTHR11481:SF5">
    <property type="entry name" value="PLATELET ENDOTHELIAL CELL ADHESION MOLECULE"/>
    <property type="match status" value="1"/>
</dbReference>
<comment type="subcellular location">
    <subcellularLocation>
        <location evidence="2">Cell junction</location>
    </subcellularLocation>
    <subcellularLocation>
        <location evidence="1">Cell membrane</location>
        <topology evidence="1">Single-pass type I membrane protein</topology>
    </subcellularLocation>
    <subcellularLocation>
        <location evidence="3">Membrane raft</location>
    </subcellularLocation>
</comment>
<evidence type="ECO:0000256" key="1">
    <source>
        <dbReference type="ARBA" id="ARBA00004251"/>
    </source>
</evidence>
<sequence>MDHWPFWPTLVLICFVNLPGMCDGGTQTPFTIDWVKLTLLPGATVASGSNLTLRCEVKISYSSSQLMHTLKFLLDGTVIYSKKTSETLVEHSLIPARVSHSGLYKCEVQILAKEKSSEYQTLTVTGLQTPLLKVQPTTLNEGDKVTAICSAPEETGGLFAFFYNNNIFFQQTRSTTNSATTVVKVQEPGNFSLHCNYRLLLYPTVNHSKNSNNVSIYVQELNITPSIRISPKSLVVEGDRVRIECKVSHYSQSDLEVFLTKDSVLYKDSGSFSHSFVVTANDSGTYICKSERGSVQKSAKAQLKVEELFSRPNLSVTPEHVFEGQHFNLSCSSQAQIDTIDMKYSLYKDKKHLRNGQVFGTLASKASSGSYYCEAKAKGITKTSMPLVINVKEPVSTPIIRTVGKMIIGQPFQLLCESERGTLPITYTLLKFQEQVSHMIMTGPQRSALFNISSISHRNESNSFACLAENQGSRYSKYSLSLNTPVIEMVSTPDLTLNTKSNVVTEGVNLSLYCSVQQGTFPITFTWYRIGVVKPLKTIQISKTQGIYNLKSITRDDEGLYYCRASNDANETRSSDNVKIKVSLAGWKKALIGVSFIFILVLIVIILVLFFKKAHTPQKTKRAVELSVKPVHAKSGDPMRVSLTLDFEDNTAGNATPGIMGRNVWSDHVSSSESDEENEKEKSKKSQHPDEPPIMNVDSGEELAMHNTDTVNGDYQNIKQDETEQVDTDLEYVQLKNCEPE</sequence>
<evidence type="ECO:0000256" key="19">
    <source>
        <dbReference type="SAM" id="SignalP"/>
    </source>
</evidence>
<evidence type="ECO:0000256" key="4">
    <source>
        <dbReference type="ARBA" id="ARBA00022475"/>
    </source>
</evidence>
<dbReference type="GO" id="GO:0098742">
    <property type="term" value="P:cell-cell adhesion via plasma-membrane adhesion molecules"/>
    <property type="evidence" value="ECO:0007669"/>
    <property type="project" value="TreeGrafter"/>
</dbReference>
<dbReference type="Proteomes" id="UP001187315">
    <property type="component" value="Unassembled WGS sequence"/>
</dbReference>
<feature type="domain" description="Ig-like" evidence="20">
    <location>
        <begin position="225"/>
        <end position="304"/>
    </location>
</feature>
<keyword evidence="11 18" id="KW-1133">Transmembrane helix</keyword>